<dbReference type="EMBL" id="CP003123">
    <property type="protein sequence ID" value="AGF74307.1"/>
    <property type="molecule type" value="Genomic_DNA"/>
</dbReference>
<evidence type="ECO:0000256" key="1">
    <source>
        <dbReference type="ARBA" id="ARBA00007734"/>
    </source>
</evidence>
<dbReference type="PANTHER" id="PTHR37423">
    <property type="entry name" value="SOLUBLE LYTIC MUREIN TRANSGLYCOSYLASE-RELATED"/>
    <property type="match status" value="1"/>
</dbReference>
<dbReference type="Gene3D" id="1.10.530.10">
    <property type="match status" value="1"/>
</dbReference>
<dbReference type="AlphaFoldDB" id="M1NXV3"/>
<dbReference type="OrthoDB" id="9815002at2"/>
<comment type="similarity">
    <text evidence="1">Belongs to the transglycosylase Slt family.</text>
</comment>
<evidence type="ECO:0000256" key="3">
    <source>
        <dbReference type="ARBA" id="ARBA00022729"/>
    </source>
</evidence>
<dbReference type="CDD" id="cd13401">
    <property type="entry name" value="Slt70-like"/>
    <property type="match status" value="1"/>
</dbReference>
<keyword evidence="6" id="KW-1185">Reference proteome</keyword>
<dbReference type="STRING" id="1094489.BAnh1_04260"/>
<dbReference type="RefSeq" id="WP_015397815.1">
    <property type="nucleotide sequence ID" value="NC_020300.1"/>
</dbReference>
<dbReference type="PATRIC" id="fig|1094489.3.peg.530"/>
<evidence type="ECO:0000259" key="4">
    <source>
        <dbReference type="Pfam" id="PF01464"/>
    </source>
</evidence>
<sequence>MRAFFIQFFVLILILLMLAAGILFPSAYAQTVFLPEKIPVPLSHPYPLATTKKHKNPLKPARDILDKTPTISSPTAANQLKIGLDALKNNNITKVIAIRNTMAKDSLERQILMWAIGTSGQPDIPSSELLSALKELKEWPGLSIIRRNAERAFVNETSSAQAIIQKFARHLPLTTQGTAAFAQALIATGQTAHARKIIVPLWYKAKLSAQEEELILKKAGAVLKPIDHLKRMRVMLYARRFNSAKRVAKLARAQSLFDAFIAVETNNPRAAQKLQAVNRSWKKDPLLQFAQIRYLRRNKQYNAAATLMLKAHQNSACLICSDAWWVERRALSREMIDLNKPQIAYQIVAARGDSTPESMVDAEFHAGWYALQFLHNANLAMHHFMRILQLSSTPLSISRGYYWAGRTAEILGEHEKASRYFYHASHFSKTYYGQLAASRLNQKKLKISFPKPTTIDREHFSARKAVQAIQWLEAAGYVNFSKILYRELSKKIESPGELALLAVMAEKKGDYNTSLIIGKIAVFQGKNVGALSHPIGAIPASANILAAEKALIYAIARQESEFNQKAVSKAGARGILQLLPTTAQALANKYSIAWSPKKFTSDISYNTTLGSRFLSEQLERFNGSYILAIVSYNAGPRRVDEWISRYGDPRGQPLNKVIDWIERIPYAETRNYVMRVMENYEIYKARLTGEIDIKIDLISGH</sequence>
<reference evidence="5 6" key="1">
    <citation type="journal article" date="2013" name="PLoS Genet.">
        <title>A gene transfer agent and a dynamic repertoire of secretion systems hold the keys to the explosive radiation of the emerging pathogen Bartonella.</title>
        <authorList>
            <person name="Guy L."/>
            <person name="Nystedt B."/>
            <person name="Toft C."/>
            <person name="Zaremba-Niedzwiedzka K."/>
            <person name="Berglund E.C."/>
            <person name="Granberg F."/>
            <person name="Naslund K."/>
            <person name="Eriksson A.S."/>
            <person name="Andersson S.G."/>
        </authorList>
    </citation>
    <scope>NUCLEOTIDE SEQUENCE [LARGE SCALE GENOMIC DNA]</scope>
    <source>
        <strain evidence="5 6">Aust/NH1</strain>
    </source>
</reference>
<evidence type="ECO:0000313" key="5">
    <source>
        <dbReference type="EMBL" id="AGF74307.1"/>
    </source>
</evidence>
<gene>
    <name evidence="5" type="primary">slt</name>
    <name evidence="5" type="ordered locus">BAnh1_04260</name>
</gene>
<feature type="domain" description="Transglycosylase SLT" evidence="4">
    <location>
        <begin position="546"/>
        <end position="650"/>
    </location>
</feature>
<keyword evidence="3" id="KW-0732">Signal</keyword>
<dbReference type="HOGENOM" id="CLU_015184_1_0_5"/>
<evidence type="ECO:0000256" key="2">
    <source>
        <dbReference type="ARBA" id="ARBA00009387"/>
    </source>
</evidence>
<dbReference type="InterPro" id="IPR023346">
    <property type="entry name" value="Lysozyme-like_dom_sf"/>
</dbReference>
<dbReference type="InterPro" id="IPR008939">
    <property type="entry name" value="Lytic_TGlycosylase_superhlx_U"/>
</dbReference>
<dbReference type="SUPFAM" id="SSF48435">
    <property type="entry name" value="Bacterial muramidases"/>
    <property type="match status" value="1"/>
</dbReference>
<organism evidence="5 6">
    <name type="scientific">Bartonella australis (strain Aust/NH1)</name>
    <dbReference type="NCBI Taxonomy" id="1094489"/>
    <lineage>
        <taxon>Bacteria</taxon>
        <taxon>Pseudomonadati</taxon>
        <taxon>Pseudomonadota</taxon>
        <taxon>Alphaproteobacteria</taxon>
        <taxon>Hyphomicrobiales</taxon>
        <taxon>Bartonellaceae</taxon>
        <taxon>Bartonella</taxon>
    </lineage>
</organism>
<proteinExistence type="inferred from homology"/>
<comment type="similarity">
    <text evidence="2">Belongs to the virb1 family.</text>
</comment>
<dbReference type="Gene3D" id="1.25.20.10">
    <property type="entry name" value="Bacterial muramidases"/>
    <property type="match status" value="1"/>
</dbReference>
<dbReference type="Proteomes" id="UP000011729">
    <property type="component" value="Chromosome"/>
</dbReference>
<accession>M1NXV3</accession>
<dbReference type="GO" id="GO:0042597">
    <property type="term" value="C:periplasmic space"/>
    <property type="evidence" value="ECO:0007669"/>
    <property type="project" value="InterPro"/>
</dbReference>
<dbReference type="GO" id="GO:0004553">
    <property type="term" value="F:hydrolase activity, hydrolyzing O-glycosyl compounds"/>
    <property type="evidence" value="ECO:0007669"/>
    <property type="project" value="InterPro"/>
</dbReference>
<evidence type="ECO:0000313" key="6">
    <source>
        <dbReference type="Proteomes" id="UP000011729"/>
    </source>
</evidence>
<dbReference type="KEGG" id="baus:BAnh1_04260"/>
<dbReference type="eggNOG" id="COG0741">
    <property type="taxonomic scope" value="Bacteria"/>
</dbReference>
<protein>
    <submittedName>
        <fullName evidence="5">Soluble lytic murein transglycosylase</fullName>
    </submittedName>
</protein>
<name>M1NXV3_BARAA</name>
<dbReference type="InterPro" id="IPR008258">
    <property type="entry name" value="Transglycosylase_SLT_dom_1"/>
</dbReference>
<dbReference type="Pfam" id="PF01464">
    <property type="entry name" value="SLT"/>
    <property type="match status" value="1"/>
</dbReference>
<dbReference type="PANTHER" id="PTHR37423:SF2">
    <property type="entry name" value="MEMBRANE-BOUND LYTIC MUREIN TRANSGLYCOSYLASE C"/>
    <property type="match status" value="1"/>
</dbReference>
<dbReference type="SUPFAM" id="SSF53955">
    <property type="entry name" value="Lysozyme-like"/>
    <property type="match status" value="1"/>
</dbReference>